<dbReference type="Gene3D" id="3.90.1750.10">
    <property type="entry name" value="Hect, E3 ligase catalytic domains"/>
    <property type="match status" value="1"/>
</dbReference>
<name>A0ABR1F8A3_9ASCO</name>
<dbReference type="PANTHER" id="PTHR45700">
    <property type="entry name" value="UBIQUITIN-PROTEIN LIGASE E3C"/>
    <property type="match status" value="1"/>
</dbReference>
<gene>
    <name evidence="8" type="ORF">BZA70DRAFT_275641</name>
</gene>
<evidence type="ECO:0000256" key="5">
    <source>
        <dbReference type="PROSITE-ProRule" id="PRU00104"/>
    </source>
</evidence>
<dbReference type="SMART" id="SM00119">
    <property type="entry name" value="HECTc"/>
    <property type="match status" value="1"/>
</dbReference>
<feature type="domain" description="HECT" evidence="7">
    <location>
        <begin position="713"/>
        <end position="1052"/>
    </location>
</feature>
<dbReference type="InterPro" id="IPR035983">
    <property type="entry name" value="Hect_E3_ubiquitin_ligase"/>
</dbReference>
<dbReference type="CDD" id="cd00078">
    <property type="entry name" value="HECTc"/>
    <property type="match status" value="1"/>
</dbReference>
<dbReference type="RefSeq" id="XP_064769112.1">
    <property type="nucleotide sequence ID" value="XM_064912185.1"/>
</dbReference>
<feature type="active site" description="Glycyl thioester intermediate" evidence="5">
    <location>
        <position position="1020"/>
    </location>
</feature>
<dbReference type="SUPFAM" id="SSF48371">
    <property type="entry name" value="ARM repeat"/>
    <property type="match status" value="1"/>
</dbReference>
<dbReference type="PANTHER" id="PTHR45700:SF2">
    <property type="entry name" value="UBIQUITIN-PROTEIN LIGASE E3C"/>
    <property type="match status" value="1"/>
</dbReference>
<evidence type="ECO:0000256" key="4">
    <source>
        <dbReference type="ARBA" id="ARBA00022786"/>
    </source>
</evidence>
<dbReference type="SUPFAM" id="SSF56204">
    <property type="entry name" value="Hect, E3 ligase catalytic domain"/>
    <property type="match status" value="1"/>
</dbReference>
<keyword evidence="9" id="KW-1185">Reference proteome</keyword>
<evidence type="ECO:0000256" key="2">
    <source>
        <dbReference type="ARBA" id="ARBA00012485"/>
    </source>
</evidence>
<keyword evidence="3" id="KW-0808">Transferase</keyword>
<dbReference type="EC" id="2.3.2.26" evidence="2"/>
<dbReference type="CDD" id="cd23767">
    <property type="entry name" value="IQCD"/>
    <property type="match status" value="1"/>
</dbReference>
<dbReference type="Proteomes" id="UP001498771">
    <property type="component" value="Unassembled WGS sequence"/>
</dbReference>
<sequence>MSIPNFTGNFRQGRRINLARGSASTLRNSHSVLQDASAARAKREENRKREKAAVAIQSFYRGRQEIAATRMQMREAFIANASSGEASEQIDPNESVAMFLFFFGKCGAIEDDVKLVPALEQVIRSHASQVRPLLARKLAKLMLSCVETAASSSLTEPLLRLLSSVQKSVDLSVLLEAYSSLLSHLSDAPTAAKVVDNVISALGSALDSAPDDRDRVLKLYVLLLLSTSRLFVTLADTEQAKRLAQIFDFDRDLIPALEACSLVTFESVKDIVEGPYDVDLRMAWLLANVLFLWKETSTPSSTRQPIHLMHGIGNLLLSLSASTVTRLAKRFAKEETSGKTTGIYDPFILSSVLSLEDRDVFEMAISPFRNSSSTISLEDCFTICRFLVGLARIWPGKTSKIRYFLYLNPEHTLPLFFKTLESLSIFIALDSTSQSSNADPRQTLWPTINSASEMYDKRIEEWEILALFLDICWHWMIMTDDDEFFDDKQYGLSQDDVRRLGLFLKTLVCLIICNSDPNTTLLKDRSLKLASGNDNYLPLYHTSNLTLDSIKQDAVGIMRQLYYRDARRHFLGDAYWLMLDALDVSTFSQLAVADAERAKKFQDADGDGTDGMVDSSSESEEDEDGDKRMANASAATRRDLKRRMTSLPRLELLQKVPFVLPFSLRVEVLDKSLEMDRHRTGLDRDYELRHRRYTASIRRGRVLEDAFEQLGHLKSELKSLIGITFYNEYGAEAGIDGGGITKEFLSAITLEGFGPESGLFVENSENMLYPNPQATSPEQLQRFEFLGRIIGKAIYQGILLEVAFAQFFLSKWQVQGNSQFGSGFRNTFDDLWSLDAALYQGLIKLKNFKGDVEAVFGLNFTITNASSQTVELIRNGANVPVTNSNRLQYIHAVADYKLNKELYLQTMAFLSGMNDLLSPSWLMMFGPHEMQTLIGGAALPIDLEDWRRNTVLSGYLQGDDTVRYFWEVISEFSDKEVREVLKFATSVPRAPLQGFGSLNPKFTIHEAGLQEGRLPTASTCVNMLKLPRYSDKKTLREKLLLSITAGAGFDLS</sequence>
<evidence type="ECO:0000256" key="1">
    <source>
        <dbReference type="ARBA" id="ARBA00000885"/>
    </source>
</evidence>
<dbReference type="Gene3D" id="3.30.2410.10">
    <property type="entry name" value="Hect, E3 ligase catalytic domain"/>
    <property type="match status" value="1"/>
</dbReference>
<evidence type="ECO:0000259" key="7">
    <source>
        <dbReference type="PROSITE" id="PS50237"/>
    </source>
</evidence>
<reference evidence="8 9" key="1">
    <citation type="submission" date="2024-03" db="EMBL/GenBank/DDBJ databases">
        <title>Genome-scale model development and genomic sequencing of the oleaginous clade Lipomyces.</title>
        <authorList>
            <consortium name="Lawrence Berkeley National Laboratory"/>
            <person name="Czajka J.J."/>
            <person name="Han Y."/>
            <person name="Kim J."/>
            <person name="Mondo S.J."/>
            <person name="Hofstad B.A."/>
            <person name="Robles A."/>
            <person name="Haridas S."/>
            <person name="Riley R."/>
            <person name="LaButti K."/>
            <person name="Pangilinan J."/>
            <person name="Andreopoulos W."/>
            <person name="Lipzen A."/>
            <person name="Yan J."/>
            <person name="Wang M."/>
            <person name="Ng V."/>
            <person name="Grigoriev I.V."/>
            <person name="Spatafora J.W."/>
            <person name="Magnuson J.K."/>
            <person name="Baker S.E."/>
            <person name="Pomraning K.R."/>
        </authorList>
    </citation>
    <scope>NUCLEOTIDE SEQUENCE [LARGE SCALE GENOMIC DNA]</scope>
    <source>
        <strain evidence="8 9">Phaff 52-87</strain>
    </source>
</reference>
<dbReference type="Pfam" id="PF00632">
    <property type="entry name" value="HECT"/>
    <property type="match status" value="1"/>
</dbReference>
<proteinExistence type="predicted"/>
<comment type="catalytic activity">
    <reaction evidence="1">
        <text>S-ubiquitinyl-[E2 ubiquitin-conjugating enzyme]-L-cysteine + [acceptor protein]-L-lysine = [E2 ubiquitin-conjugating enzyme]-L-cysteine + N(6)-ubiquitinyl-[acceptor protein]-L-lysine.</text>
        <dbReference type="EC" id="2.3.2.26"/>
    </reaction>
</comment>
<comment type="caution">
    <text evidence="8">The sequence shown here is derived from an EMBL/GenBank/DDBJ whole genome shotgun (WGS) entry which is preliminary data.</text>
</comment>
<dbReference type="InterPro" id="IPR044611">
    <property type="entry name" value="E3A/B/C-like"/>
</dbReference>
<dbReference type="EMBL" id="JBBJBU010000003">
    <property type="protein sequence ID" value="KAK7206079.1"/>
    <property type="molecule type" value="Genomic_DNA"/>
</dbReference>
<evidence type="ECO:0000313" key="9">
    <source>
        <dbReference type="Proteomes" id="UP001498771"/>
    </source>
</evidence>
<dbReference type="PROSITE" id="PS50096">
    <property type="entry name" value="IQ"/>
    <property type="match status" value="1"/>
</dbReference>
<accession>A0ABR1F8A3</accession>
<dbReference type="PROSITE" id="PS50237">
    <property type="entry name" value="HECT"/>
    <property type="match status" value="1"/>
</dbReference>
<evidence type="ECO:0000313" key="8">
    <source>
        <dbReference type="EMBL" id="KAK7206079.1"/>
    </source>
</evidence>
<dbReference type="Gene3D" id="3.30.2160.10">
    <property type="entry name" value="Hect, E3 ligase catalytic domain"/>
    <property type="match status" value="1"/>
</dbReference>
<keyword evidence="4 5" id="KW-0833">Ubl conjugation pathway</keyword>
<evidence type="ECO:0000256" key="6">
    <source>
        <dbReference type="SAM" id="MobiDB-lite"/>
    </source>
</evidence>
<dbReference type="InterPro" id="IPR016024">
    <property type="entry name" value="ARM-type_fold"/>
</dbReference>
<dbReference type="InterPro" id="IPR000569">
    <property type="entry name" value="HECT_dom"/>
</dbReference>
<dbReference type="GeneID" id="90037697"/>
<protein>
    <recommendedName>
        <fullName evidence="2">HECT-type E3 ubiquitin transferase</fullName>
        <ecNumber evidence="2">2.3.2.26</ecNumber>
    </recommendedName>
</protein>
<evidence type="ECO:0000256" key="3">
    <source>
        <dbReference type="ARBA" id="ARBA00022679"/>
    </source>
</evidence>
<feature type="region of interest" description="Disordered" evidence="6">
    <location>
        <begin position="602"/>
        <end position="636"/>
    </location>
</feature>
<organism evidence="8 9">
    <name type="scientific">Myxozyma melibiosi</name>
    <dbReference type="NCBI Taxonomy" id="54550"/>
    <lineage>
        <taxon>Eukaryota</taxon>
        <taxon>Fungi</taxon>
        <taxon>Dikarya</taxon>
        <taxon>Ascomycota</taxon>
        <taxon>Saccharomycotina</taxon>
        <taxon>Lipomycetes</taxon>
        <taxon>Lipomycetales</taxon>
        <taxon>Lipomycetaceae</taxon>
        <taxon>Myxozyma</taxon>
    </lineage>
</organism>